<dbReference type="SUPFAM" id="SSF51735">
    <property type="entry name" value="NAD(P)-binding Rossmann-fold domains"/>
    <property type="match status" value="1"/>
</dbReference>
<reference evidence="8 9" key="1">
    <citation type="submission" date="2018-06" db="EMBL/GenBank/DDBJ databases">
        <authorList>
            <consortium name="Pathogen Informatics"/>
            <person name="Doyle S."/>
        </authorList>
    </citation>
    <scope>NUCLEOTIDE SEQUENCE [LARGE SCALE GENOMIC DNA]</scope>
    <source>
        <strain evidence="9">NCTC 11391</strain>
    </source>
</reference>
<keyword evidence="5" id="KW-0520">NAD</keyword>
<gene>
    <name evidence="8" type="primary">fadB2</name>
    <name evidence="8" type="ORF">NCTC11391_00276</name>
</gene>
<sequence>MKPEIGIIGAGVMGKGVAERFANYGYQVIILDNDDKVASKVISDITRSIKMKKMFDKTLNEDDIVANIKVASNYSDLKTADFIVENIVEQEEAKKSVYKQVDEVVGDNCIYLANTSCIPITRLGSYTRKPDKIIGVHFMNPVPVKNFAEVILGCQTSKDTQEKVFELLAHVGIDFEAVHDSAGFVSNRLSHLFMNEAAFLVYEGVADPKQIDNIFKKAFGHKMGPLETADLIGLDTVKDSLEVLYKDYEDPKFRVCPLIRRKVEMGHCGKKNKKGFYRY</sequence>
<keyword evidence="9" id="KW-1185">Reference proteome</keyword>
<feature type="binding site" evidence="5">
    <location>
        <begin position="9"/>
        <end position="14"/>
    </location>
    <ligand>
        <name>NAD(+)</name>
        <dbReference type="ChEBI" id="CHEBI:57540"/>
    </ligand>
</feature>
<evidence type="ECO:0000256" key="2">
    <source>
        <dbReference type="ARBA" id="ARBA00009463"/>
    </source>
</evidence>
<evidence type="ECO:0000259" key="6">
    <source>
        <dbReference type="Pfam" id="PF00725"/>
    </source>
</evidence>
<feature type="site" description="Important for catalytic activity" evidence="4">
    <location>
        <position position="137"/>
    </location>
</feature>
<protein>
    <submittedName>
        <fullName evidence="8">3-hydroxybutyryl-CoA dehydrogenase</fullName>
        <ecNumber evidence="8">1.1.1.157</ecNumber>
    </submittedName>
</protein>
<dbReference type="PANTHER" id="PTHR48075">
    <property type="entry name" value="3-HYDROXYACYL-COA DEHYDROGENASE FAMILY PROTEIN"/>
    <property type="match status" value="1"/>
</dbReference>
<feature type="domain" description="3-hydroxyacyl-CoA dehydrogenase C-terminal" evidence="6">
    <location>
        <begin position="183"/>
        <end position="279"/>
    </location>
</feature>
<feature type="domain" description="3-hydroxyacyl-CoA dehydrogenase NAD binding" evidence="7">
    <location>
        <begin position="5"/>
        <end position="172"/>
    </location>
</feature>
<feature type="binding site" evidence="5">
    <location>
        <position position="89"/>
    </location>
    <ligand>
        <name>NAD(+)</name>
        <dbReference type="ChEBI" id="CHEBI:57540"/>
    </ligand>
</feature>
<dbReference type="Pfam" id="PF02737">
    <property type="entry name" value="3HCDH_N"/>
    <property type="match status" value="1"/>
</dbReference>
<evidence type="ECO:0000313" key="8">
    <source>
        <dbReference type="EMBL" id="SUN35296.1"/>
    </source>
</evidence>
<dbReference type="PANTHER" id="PTHR48075:SF5">
    <property type="entry name" value="3-HYDROXYBUTYRYL-COA DEHYDROGENASE"/>
    <property type="match status" value="1"/>
</dbReference>
<dbReference type="InterPro" id="IPR006108">
    <property type="entry name" value="3HC_DH_C"/>
</dbReference>
<evidence type="ECO:0000313" key="9">
    <source>
        <dbReference type="Proteomes" id="UP000254082"/>
    </source>
</evidence>
<dbReference type="OrthoDB" id="9771883at2"/>
<feature type="binding site" evidence="5">
    <location>
        <position position="94"/>
    </location>
    <ligand>
        <name>NAD(+)</name>
        <dbReference type="ChEBI" id="CHEBI:57540"/>
    </ligand>
</feature>
<comment type="similarity">
    <text evidence="2">Belongs to the 3-hydroxyacyl-CoA dehydrogenase family.</text>
</comment>
<dbReference type="PIRSF" id="PIRSF000105">
    <property type="entry name" value="HCDH"/>
    <property type="match status" value="1"/>
</dbReference>
<comment type="pathway">
    <text evidence="1">Lipid metabolism; butanoate metabolism.</text>
</comment>
<dbReference type="InterPro" id="IPR006176">
    <property type="entry name" value="3-OHacyl-CoA_DH_NAD-bd"/>
</dbReference>
<dbReference type="Pfam" id="PF00725">
    <property type="entry name" value="3HCDH"/>
    <property type="match status" value="1"/>
</dbReference>
<evidence type="ECO:0000256" key="5">
    <source>
        <dbReference type="PIRSR" id="PIRSR000105-2"/>
    </source>
</evidence>
<feature type="binding site" evidence="5">
    <location>
        <position position="271"/>
    </location>
    <ligand>
        <name>NAD(+)</name>
        <dbReference type="ChEBI" id="CHEBI:57540"/>
    </ligand>
</feature>
<feature type="binding site" evidence="5">
    <location>
        <position position="32"/>
    </location>
    <ligand>
        <name>NAD(+)</name>
        <dbReference type="ChEBI" id="CHEBI:57540"/>
    </ligand>
</feature>
<dbReference type="Gene3D" id="1.10.1040.10">
    <property type="entry name" value="N-(1-d-carboxylethyl)-l-norvaline Dehydrogenase, domain 2"/>
    <property type="match status" value="1"/>
</dbReference>
<evidence type="ECO:0000256" key="3">
    <source>
        <dbReference type="ARBA" id="ARBA00023002"/>
    </source>
</evidence>
<organism evidence="8 9">
    <name type="scientific">Streptococcus downei MFe28</name>
    <dbReference type="NCBI Taxonomy" id="764290"/>
    <lineage>
        <taxon>Bacteria</taxon>
        <taxon>Bacillati</taxon>
        <taxon>Bacillota</taxon>
        <taxon>Bacilli</taxon>
        <taxon>Lactobacillales</taxon>
        <taxon>Streptococcaceae</taxon>
        <taxon>Streptococcus</taxon>
    </lineage>
</organism>
<dbReference type="AlphaFoldDB" id="A0A380JE59"/>
<name>A0A380JE59_STRDO</name>
<dbReference type="EMBL" id="UHFA01000002">
    <property type="protein sequence ID" value="SUN35296.1"/>
    <property type="molecule type" value="Genomic_DNA"/>
</dbReference>
<dbReference type="InterPro" id="IPR022694">
    <property type="entry name" value="3-OHacyl-CoA_DH"/>
</dbReference>
<dbReference type="Gene3D" id="3.40.50.720">
    <property type="entry name" value="NAD(P)-binding Rossmann-like Domain"/>
    <property type="match status" value="1"/>
</dbReference>
<proteinExistence type="inferred from homology"/>
<evidence type="ECO:0000256" key="1">
    <source>
        <dbReference type="ARBA" id="ARBA00005086"/>
    </source>
</evidence>
<dbReference type="EC" id="1.1.1.157" evidence="8"/>
<evidence type="ECO:0000259" key="7">
    <source>
        <dbReference type="Pfam" id="PF02737"/>
    </source>
</evidence>
<dbReference type="SUPFAM" id="SSF48179">
    <property type="entry name" value="6-phosphogluconate dehydrogenase C-terminal domain-like"/>
    <property type="match status" value="1"/>
</dbReference>
<feature type="binding site" evidence="5">
    <location>
        <position position="140"/>
    </location>
    <ligand>
        <name>NAD(+)</name>
        <dbReference type="ChEBI" id="CHEBI:57540"/>
    </ligand>
</feature>
<feature type="binding site" evidence="5">
    <location>
        <position position="116"/>
    </location>
    <ligand>
        <name>NAD(+)</name>
        <dbReference type="ChEBI" id="CHEBI:57540"/>
    </ligand>
</feature>
<dbReference type="GO" id="GO:0008691">
    <property type="term" value="F:3-hydroxybutyryl-CoA dehydrogenase activity"/>
    <property type="evidence" value="ECO:0007669"/>
    <property type="project" value="UniProtKB-EC"/>
</dbReference>
<dbReference type="RefSeq" id="WP_002999654.1">
    <property type="nucleotide sequence ID" value="NZ_UHFA01000002.1"/>
</dbReference>
<accession>A0A380JE59</accession>
<dbReference type="Proteomes" id="UP000254082">
    <property type="component" value="Unassembled WGS sequence"/>
</dbReference>
<dbReference type="InterPro" id="IPR013328">
    <property type="entry name" value="6PGD_dom2"/>
</dbReference>
<dbReference type="GO" id="GO:0006635">
    <property type="term" value="P:fatty acid beta-oxidation"/>
    <property type="evidence" value="ECO:0007669"/>
    <property type="project" value="TreeGrafter"/>
</dbReference>
<dbReference type="InterPro" id="IPR036291">
    <property type="entry name" value="NAD(P)-bd_dom_sf"/>
</dbReference>
<keyword evidence="3 8" id="KW-0560">Oxidoreductase</keyword>
<evidence type="ECO:0000256" key="4">
    <source>
        <dbReference type="PIRSR" id="PIRSR000105-1"/>
    </source>
</evidence>
<dbReference type="InterPro" id="IPR008927">
    <property type="entry name" value="6-PGluconate_DH-like_C_sf"/>
</dbReference>
<dbReference type="GO" id="GO:0070403">
    <property type="term" value="F:NAD+ binding"/>
    <property type="evidence" value="ECO:0007669"/>
    <property type="project" value="InterPro"/>
</dbReference>